<sequence>GPLPSVSIGNSNGSAVGSKHGLSCEAWNTGCILLADGRSSLKATSPMT</sequence>
<reference evidence="1 2" key="1">
    <citation type="journal article" date="2014" name="Am. J. Bot.">
        <title>Genome assembly and annotation for red clover (Trifolium pratense; Fabaceae).</title>
        <authorList>
            <person name="Istvanek J."/>
            <person name="Jaros M."/>
            <person name="Krenek A."/>
            <person name="Repkova J."/>
        </authorList>
    </citation>
    <scope>NUCLEOTIDE SEQUENCE [LARGE SCALE GENOMIC DNA]</scope>
    <source>
        <strain evidence="2">cv. Tatra</strain>
        <tissue evidence="1">Young leaves</tissue>
    </source>
</reference>
<name>A0A2K3KPN2_TRIPR</name>
<accession>A0A2K3KPN2</accession>
<evidence type="ECO:0000313" key="1">
    <source>
        <dbReference type="EMBL" id="PNX68267.1"/>
    </source>
</evidence>
<protein>
    <submittedName>
        <fullName evidence="1">Uncharacterized protein</fullName>
    </submittedName>
</protein>
<evidence type="ECO:0000313" key="2">
    <source>
        <dbReference type="Proteomes" id="UP000236291"/>
    </source>
</evidence>
<gene>
    <name evidence="1" type="ORF">L195_g063904</name>
</gene>
<feature type="non-terminal residue" evidence="1">
    <location>
        <position position="1"/>
    </location>
</feature>
<dbReference type="AlphaFoldDB" id="A0A2K3KPN2"/>
<comment type="caution">
    <text evidence="1">The sequence shown here is derived from an EMBL/GenBank/DDBJ whole genome shotgun (WGS) entry which is preliminary data.</text>
</comment>
<proteinExistence type="predicted"/>
<dbReference type="EMBL" id="ASHM01224794">
    <property type="protein sequence ID" value="PNX68267.1"/>
    <property type="molecule type" value="Genomic_DNA"/>
</dbReference>
<reference evidence="1 2" key="2">
    <citation type="journal article" date="2017" name="Front. Plant Sci.">
        <title>Gene Classification and Mining of Molecular Markers Useful in Red Clover (Trifolium pratense) Breeding.</title>
        <authorList>
            <person name="Istvanek J."/>
            <person name="Dluhosova J."/>
            <person name="Dluhos P."/>
            <person name="Patkova L."/>
            <person name="Nedelnik J."/>
            <person name="Repkova J."/>
        </authorList>
    </citation>
    <scope>NUCLEOTIDE SEQUENCE [LARGE SCALE GENOMIC DNA]</scope>
    <source>
        <strain evidence="2">cv. Tatra</strain>
        <tissue evidence="1">Young leaves</tissue>
    </source>
</reference>
<organism evidence="1 2">
    <name type="scientific">Trifolium pratense</name>
    <name type="common">Red clover</name>
    <dbReference type="NCBI Taxonomy" id="57577"/>
    <lineage>
        <taxon>Eukaryota</taxon>
        <taxon>Viridiplantae</taxon>
        <taxon>Streptophyta</taxon>
        <taxon>Embryophyta</taxon>
        <taxon>Tracheophyta</taxon>
        <taxon>Spermatophyta</taxon>
        <taxon>Magnoliopsida</taxon>
        <taxon>eudicotyledons</taxon>
        <taxon>Gunneridae</taxon>
        <taxon>Pentapetalae</taxon>
        <taxon>rosids</taxon>
        <taxon>fabids</taxon>
        <taxon>Fabales</taxon>
        <taxon>Fabaceae</taxon>
        <taxon>Papilionoideae</taxon>
        <taxon>50 kb inversion clade</taxon>
        <taxon>NPAAA clade</taxon>
        <taxon>Hologalegina</taxon>
        <taxon>IRL clade</taxon>
        <taxon>Trifolieae</taxon>
        <taxon>Trifolium</taxon>
    </lineage>
</organism>
<dbReference type="Proteomes" id="UP000236291">
    <property type="component" value="Unassembled WGS sequence"/>
</dbReference>